<dbReference type="Pfam" id="PF07992">
    <property type="entry name" value="Pyr_redox_2"/>
    <property type="match status" value="1"/>
</dbReference>
<evidence type="ECO:0000256" key="8">
    <source>
        <dbReference type="ARBA" id="ARBA00030119"/>
    </source>
</evidence>
<dbReference type="PROSITE" id="PS51379">
    <property type="entry name" value="4FE4S_FER_2"/>
    <property type="match status" value="1"/>
</dbReference>
<comment type="catalytic activity">
    <reaction evidence="10">
        <text>5,6-dihydrothymine + NAD(+) = thymine + NADH + H(+)</text>
        <dbReference type="Rhea" id="RHEA:28791"/>
        <dbReference type="ChEBI" id="CHEBI:15378"/>
        <dbReference type="ChEBI" id="CHEBI:17821"/>
        <dbReference type="ChEBI" id="CHEBI:27468"/>
        <dbReference type="ChEBI" id="CHEBI:57540"/>
        <dbReference type="ChEBI" id="CHEBI:57945"/>
        <dbReference type="EC" id="1.3.1.1"/>
    </reaction>
</comment>
<dbReference type="GO" id="GO:0004159">
    <property type="term" value="F:dihydropyrimidine dehydrogenase (NAD+) activity"/>
    <property type="evidence" value="ECO:0007669"/>
    <property type="project" value="UniProtKB-EC"/>
</dbReference>
<dbReference type="InterPro" id="IPR017701">
    <property type="entry name" value="Se_rdtase_YgfK"/>
</dbReference>
<evidence type="ECO:0000256" key="9">
    <source>
        <dbReference type="ARBA" id="ARBA00032722"/>
    </source>
</evidence>
<dbReference type="InterPro" id="IPR028261">
    <property type="entry name" value="DPD_II"/>
</dbReference>
<evidence type="ECO:0000256" key="3">
    <source>
        <dbReference type="ARBA" id="ARBA00022643"/>
    </source>
</evidence>
<evidence type="ECO:0000256" key="5">
    <source>
        <dbReference type="ARBA" id="ARBA00023002"/>
    </source>
</evidence>
<evidence type="ECO:0000256" key="13">
    <source>
        <dbReference type="ARBA" id="ARBA00049714"/>
    </source>
</evidence>
<sequence>MNDRMIPIPFHELMGWILQEKEEHQQIFGVKKYYHHTHGEKLDIFGEHLETPFGPAAGPHTQLAQNIIAAYVAGCRFFELKTVQTLDGEDLPVSKPCIKAEDEGYNVEWSTELTVPEAFDEYVKAWYGLKLLSKEYGFGSPEGFIFNMSVGYDYEGITSKKIDTFIEGLKDASHSKIWATCEKYILDNLDAWHHVDESYVHSISSSICTSITLSTLHGCPPEEIERIASYLMKEKHLNTYIKCNPTLLGYDYARSTLDEMGYDYLVFDEHHFQNDLQFEDAIPMIKRLQGIAKNNHVSFGVKLTNTFPVKITQNELPGEEMYMSGRSLYPLSISLADKLTKALGGDINISYSGGAEIFNITDIYNTGIWPITIATTLLKSGGYGRCLQIAEKLGNSLKTDNPVNPDALDQLRTYALTDPHHIKPIKPMPSRKIKDTVPLVNCFMAPCSHGCPIEQAVPAYLHCVEEGRYLDALQIIVDKNPLPFITGTVCNHRCMTKCTRHFYEEPVKIRSAKLLAAEQAMDALLGTITVPEKKSDAKVAVIGGGPAGLAAGYFLGRAGMDVTIFEKQDSLGGIVKHVVPEFRISSESVQHDIDLVKAMGVTIKLNSEQNSIKTLQEAGYPYILIAVGAYEPGILPLEGTTPQNVLEFLADYRKQKGNMHLGESVAVIGGGNTAMDAARAAKRVQGVKDVYLIYRRTKKYMPADEEELYLALEDGITFMELLSPTKWVDGKLTCQKMILGAPDASGRRRPVPTDDMITVEADTVVAAVGEKIDSSWFAQQGITLTDKGYVEADLHSCETSMDHVYVAGDALRGPATIVEAIADATSFALSVLEKEAITETGFEDLSYKGDAERAYAKKGILEMPVSNSDGNRCLECSTICEACVDVCPNRANITVKIPSQHMPQIIHLDNMCNECGNCETFCPYSSAPYQDKFTLFGSEAMLQSSHNAGFFIKDKTVGQCVLRLDGQLMTINLHETYPDIPVEIMEMMQAVCEQYTYYNY</sequence>
<evidence type="ECO:0000256" key="7">
    <source>
        <dbReference type="ARBA" id="ARBA00023014"/>
    </source>
</evidence>
<dbReference type="GO" id="GO:0046872">
    <property type="term" value="F:metal ion binding"/>
    <property type="evidence" value="ECO:0007669"/>
    <property type="project" value="UniProtKB-KW"/>
</dbReference>
<dbReference type="Gene3D" id="3.50.50.60">
    <property type="entry name" value="FAD/NAD(P)-binding domain"/>
    <property type="match status" value="2"/>
</dbReference>
<gene>
    <name evidence="16" type="primary">ygfK</name>
    <name evidence="16" type="ORF">HZI73_14845</name>
</gene>
<comment type="cofactor">
    <cofactor evidence="1">
        <name>FMN</name>
        <dbReference type="ChEBI" id="CHEBI:58210"/>
    </cofactor>
</comment>
<evidence type="ECO:0000259" key="15">
    <source>
        <dbReference type="PROSITE" id="PS51379"/>
    </source>
</evidence>
<evidence type="ECO:0000256" key="4">
    <source>
        <dbReference type="ARBA" id="ARBA00022723"/>
    </source>
</evidence>
<dbReference type="PRINTS" id="PR00419">
    <property type="entry name" value="ADXRDTASE"/>
</dbReference>
<keyword evidence="17" id="KW-1185">Reference proteome</keyword>
<dbReference type="InterPro" id="IPR009051">
    <property type="entry name" value="Helical_ferredxn"/>
</dbReference>
<evidence type="ECO:0000256" key="12">
    <source>
        <dbReference type="ARBA" id="ARBA00049578"/>
    </source>
</evidence>
<evidence type="ECO:0000256" key="11">
    <source>
        <dbReference type="ARBA" id="ARBA00048792"/>
    </source>
</evidence>
<dbReference type="PANTHER" id="PTHR43073:SF2">
    <property type="entry name" value="DIHYDROPYRIMIDINE DEHYDROGENASE [NADP(+)]"/>
    <property type="match status" value="1"/>
</dbReference>
<dbReference type="KEGG" id="vpy:HZI73_14845"/>
<dbReference type="NCBIfam" id="TIGR03315">
    <property type="entry name" value="Se_ygfK"/>
    <property type="match status" value="1"/>
</dbReference>
<feature type="domain" description="4Fe-4S ferredoxin-type" evidence="15">
    <location>
        <begin position="902"/>
        <end position="932"/>
    </location>
</feature>
<evidence type="ECO:0000256" key="14">
    <source>
        <dbReference type="ARBA" id="ARBA00049728"/>
    </source>
</evidence>
<dbReference type="EMBL" id="CP058649">
    <property type="protein sequence ID" value="QUI23482.1"/>
    <property type="molecule type" value="Genomic_DNA"/>
</dbReference>
<keyword evidence="2" id="KW-0285">Flavoprotein</keyword>
<dbReference type="InterPro" id="IPR036188">
    <property type="entry name" value="FAD/NAD-bd_sf"/>
</dbReference>
<keyword evidence="5" id="KW-0560">Oxidoreductase</keyword>
<evidence type="ECO:0000256" key="2">
    <source>
        <dbReference type="ARBA" id="ARBA00022630"/>
    </source>
</evidence>
<dbReference type="PANTHER" id="PTHR43073">
    <property type="entry name" value="DIHYDROPYRIMIDINE DEHYDROGENASE [NADP(+)]"/>
    <property type="match status" value="1"/>
</dbReference>
<comment type="function">
    <text evidence="12">Involved in pyrimidine base degradation. Catalyzes physiologically the reduction of uracil to 5,6-dihydrouracil (DHU) by using NADH as a specific cosubstrate. It also catalyzes the reverse reaction and the reduction of thymine to 5,6-dihydrothymine (DHT).</text>
</comment>
<dbReference type="Proteomes" id="UP000683246">
    <property type="component" value="Chromosome"/>
</dbReference>
<dbReference type="SUPFAM" id="SSF51971">
    <property type="entry name" value="Nucleotide-binding domain"/>
    <property type="match status" value="2"/>
</dbReference>
<dbReference type="EC" id="1.3.1.1" evidence="14"/>
<comment type="catalytic activity">
    <reaction evidence="11">
        <text>5,6-dihydrouracil + NAD(+) = uracil + NADH + H(+)</text>
        <dbReference type="Rhea" id="RHEA:20189"/>
        <dbReference type="ChEBI" id="CHEBI:15378"/>
        <dbReference type="ChEBI" id="CHEBI:15901"/>
        <dbReference type="ChEBI" id="CHEBI:17568"/>
        <dbReference type="ChEBI" id="CHEBI:57540"/>
        <dbReference type="ChEBI" id="CHEBI:57945"/>
        <dbReference type="EC" id="1.3.1.1"/>
    </reaction>
</comment>
<dbReference type="InterPro" id="IPR017900">
    <property type="entry name" value="4Fe4S_Fe_S_CS"/>
</dbReference>
<dbReference type="GO" id="GO:0051536">
    <property type="term" value="F:iron-sulfur cluster binding"/>
    <property type="evidence" value="ECO:0007669"/>
    <property type="project" value="UniProtKB-KW"/>
</dbReference>
<reference evidence="16" key="1">
    <citation type="submission" date="2020-07" db="EMBL/GenBank/DDBJ databases">
        <title>Vallitalea pronyensis genome.</title>
        <authorList>
            <person name="Postec A."/>
        </authorList>
    </citation>
    <scope>NUCLEOTIDE SEQUENCE</scope>
    <source>
        <strain evidence="16">FatNI3</strain>
    </source>
</reference>
<comment type="subunit">
    <text evidence="13">Heterotetramer of 2 PreA and 2 PreT subunits.</text>
</comment>
<dbReference type="PROSITE" id="PS00198">
    <property type="entry name" value="4FE4S_FER_1"/>
    <property type="match status" value="1"/>
</dbReference>
<dbReference type="SUPFAM" id="SSF46548">
    <property type="entry name" value="alpha-helical ferredoxin"/>
    <property type="match status" value="2"/>
</dbReference>
<keyword evidence="3" id="KW-0288">FMN</keyword>
<evidence type="ECO:0000313" key="17">
    <source>
        <dbReference type="Proteomes" id="UP000683246"/>
    </source>
</evidence>
<name>A0A8J8ML96_9FIRM</name>
<accession>A0A8J8ML96</accession>
<dbReference type="RefSeq" id="WP_212694166.1">
    <property type="nucleotide sequence ID" value="NZ_CP058649.1"/>
</dbReference>
<protein>
    <recommendedName>
        <fullName evidence="14">dihydrouracil dehydrogenase (NAD(+))</fullName>
        <ecNumber evidence="14">1.3.1.1</ecNumber>
    </recommendedName>
    <alternativeName>
        <fullName evidence="9">Dihydrothymine dehydrogenase</fullName>
    </alternativeName>
    <alternativeName>
        <fullName evidence="8">Dihydrouracil dehydrogenase</fullName>
    </alternativeName>
</protein>
<keyword evidence="6" id="KW-0408">Iron</keyword>
<dbReference type="SUPFAM" id="SSF51395">
    <property type="entry name" value="FMN-linked oxidoreductases"/>
    <property type="match status" value="1"/>
</dbReference>
<keyword evidence="7" id="KW-0411">Iron-sulfur</keyword>
<dbReference type="AlphaFoldDB" id="A0A8J8ML96"/>
<keyword evidence="4" id="KW-0479">Metal-binding</keyword>
<dbReference type="InterPro" id="IPR023753">
    <property type="entry name" value="FAD/NAD-binding_dom"/>
</dbReference>
<evidence type="ECO:0000256" key="1">
    <source>
        <dbReference type="ARBA" id="ARBA00001917"/>
    </source>
</evidence>
<evidence type="ECO:0000313" key="16">
    <source>
        <dbReference type="EMBL" id="QUI23482.1"/>
    </source>
</evidence>
<evidence type="ECO:0000256" key="10">
    <source>
        <dbReference type="ARBA" id="ARBA00047685"/>
    </source>
</evidence>
<proteinExistence type="predicted"/>
<organism evidence="16 17">
    <name type="scientific">Vallitalea pronyensis</name>
    <dbReference type="NCBI Taxonomy" id="1348613"/>
    <lineage>
        <taxon>Bacteria</taxon>
        <taxon>Bacillati</taxon>
        <taxon>Bacillota</taxon>
        <taxon>Clostridia</taxon>
        <taxon>Lachnospirales</taxon>
        <taxon>Vallitaleaceae</taxon>
        <taxon>Vallitalea</taxon>
    </lineage>
</organism>
<dbReference type="InterPro" id="IPR017896">
    <property type="entry name" value="4Fe4S_Fe-S-bd"/>
</dbReference>
<dbReference type="Gene3D" id="1.10.1060.10">
    <property type="entry name" value="Alpha-helical ferredoxin"/>
    <property type="match status" value="1"/>
</dbReference>
<evidence type="ECO:0000256" key="6">
    <source>
        <dbReference type="ARBA" id="ARBA00023004"/>
    </source>
</evidence>
<dbReference type="Pfam" id="PF14691">
    <property type="entry name" value="Fer4_20"/>
    <property type="match status" value="1"/>
</dbReference>